<sequence length="243" mass="26000">MHASPHDQRRVLDLVALDLRLRTAEATRANPPQAARVKELLAERTEIAQSLTKARGEVDDARAEQGRIESDLKVVEARIARDNARAAGSTQAKEAQSLEHEIASLLRRKSDLEDAELALMERVEEAEAVVAGIEQHLAATNAEGTALSAAAKETVAAAESDIQAASRDRAAVADSLPADLVAQYDRLRARGVGAGLLRGRTCEGCRMELAGSELSAMRHIDSDVVAHCPECGCILVRTEVSAL</sequence>
<protein>
    <submittedName>
        <fullName evidence="4">C4-type zinc ribbon domain-containing protein</fullName>
    </submittedName>
</protein>
<organism evidence="4 5">
    <name type="scientific">Microbacterium sediminicola</name>
    <dbReference type="NCBI Taxonomy" id="415210"/>
    <lineage>
        <taxon>Bacteria</taxon>
        <taxon>Bacillati</taxon>
        <taxon>Actinomycetota</taxon>
        <taxon>Actinomycetes</taxon>
        <taxon>Micrococcales</taxon>
        <taxon>Microbacteriaceae</taxon>
        <taxon>Microbacterium</taxon>
    </lineage>
</organism>
<feature type="domain" description="C4-type zinc ribbon" evidence="2">
    <location>
        <begin position="201"/>
        <end position="235"/>
    </location>
</feature>
<dbReference type="PANTHER" id="PTHR39082">
    <property type="entry name" value="PHOSPHOLIPASE C-BETA-2-RELATED"/>
    <property type="match status" value="1"/>
</dbReference>
<gene>
    <name evidence="4" type="ORF">GCM10009808_07510</name>
</gene>
<dbReference type="EMBL" id="BAAAPL010000001">
    <property type="protein sequence ID" value="GAA1692849.1"/>
    <property type="molecule type" value="Genomic_DNA"/>
</dbReference>
<dbReference type="InterPro" id="IPR056003">
    <property type="entry name" value="CT398_CC_hairpin"/>
</dbReference>
<keyword evidence="1" id="KW-0175">Coiled coil</keyword>
<dbReference type="Pfam" id="PF02591">
    <property type="entry name" value="Zn_ribbon_9"/>
    <property type="match status" value="1"/>
</dbReference>
<name>A0ABN2HSL0_9MICO</name>
<feature type="domain" description="CT398-like coiled coil hairpin" evidence="3">
    <location>
        <begin position="14"/>
        <end position="190"/>
    </location>
</feature>
<evidence type="ECO:0000259" key="2">
    <source>
        <dbReference type="Pfam" id="PF02591"/>
    </source>
</evidence>
<evidence type="ECO:0000256" key="1">
    <source>
        <dbReference type="SAM" id="Coils"/>
    </source>
</evidence>
<evidence type="ECO:0000313" key="5">
    <source>
        <dbReference type="Proteomes" id="UP001501690"/>
    </source>
</evidence>
<dbReference type="RefSeq" id="WP_344069478.1">
    <property type="nucleotide sequence ID" value="NZ_BAAAPL010000001.1"/>
</dbReference>
<dbReference type="Gene3D" id="1.10.287.1490">
    <property type="match status" value="1"/>
</dbReference>
<keyword evidence="5" id="KW-1185">Reference proteome</keyword>
<reference evidence="4 5" key="1">
    <citation type="journal article" date="2019" name="Int. J. Syst. Evol. Microbiol.">
        <title>The Global Catalogue of Microorganisms (GCM) 10K type strain sequencing project: providing services to taxonomists for standard genome sequencing and annotation.</title>
        <authorList>
            <consortium name="The Broad Institute Genomics Platform"/>
            <consortium name="The Broad Institute Genome Sequencing Center for Infectious Disease"/>
            <person name="Wu L."/>
            <person name="Ma J."/>
        </authorList>
    </citation>
    <scope>NUCLEOTIDE SEQUENCE [LARGE SCALE GENOMIC DNA]</scope>
    <source>
        <strain evidence="4 5">JCM 15577</strain>
    </source>
</reference>
<evidence type="ECO:0000259" key="3">
    <source>
        <dbReference type="Pfam" id="PF24481"/>
    </source>
</evidence>
<accession>A0ABN2HSL0</accession>
<evidence type="ECO:0000313" key="4">
    <source>
        <dbReference type="EMBL" id="GAA1692849.1"/>
    </source>
</evidence>
<proteinExistence type="predicted"/>
<comment type="caution">
    <text evidence="4">The sequence shown here is derived from an EMBL/GenBank/DDBJ whole genome shotgun (WGS) entry which is preliminary data.</text>
</comment>
<dbReference type="InterPro" id="IPR052376">
    <property type="entry name" value="Oxidative_Scav/Glycosyltrans"/>
</dbReference>
<dbReference type="Proteomes" id="UP001501690">
    <property type="component" value="Unassembled WGS sequence"/>
</dbReference>
<dbReference type="PANTHER" id="PTHR39082:SF1">
    <property type="entry name" value="SCAVENGER RECEPTOR CLASS A MEMBER 3"/>
    <property type="match status" value="1"/>
</dbReference>
<dbReference type="Pfam" id="PF24481">
    <property type="entry name" value="CT398_CC"/>
    <property type="match status" value="1"/>
</dbReference>
<feature type="coiled-coil region" evidence="1">
    <location>
        <begin position="95"/>
        <end position="168"/>
    </location>
</feature>
<dbReference type="InterPro" id="IPR003743">
    <property type="entry name" value="Zf-RING_7"/>
</dbReference>